<dbReference type="RefSeq" id="WP_054370876.1">
    <property type="nucleotide sequence ID" value="NZ_AZYO01000001.1"/>
</dbReference>
<sequence>MTELRVVATIPAKPGSEDAVRGALVALAAASRDEDGCVSYELFESGSAPGTFVTVEVWSGQEALDAHMTSRHVTSALATVGEHLASAPVIHPLTAVA</sequence>
<protein>
    <submittedName>
        <fullName evidence="2">Antibiotic biosynthesis monooxygenase</fullName>
    </submittedName>
</protein>
<feature type="domain" description="ABM" evidence="1">
    <location>
        <begin position="4"/>
        <end position="93"/>
    </location>
</feature>
<dbReference type="GO" id="GO:0004497">
    <property type="term" value="F:monooxygenase activity"/>
    <property type="evidence" value="ECO:0007669"/>
    <property type="project" value="UniProtKB-KW"/>
</dbReference>
<accession>A0A0M8PTA0</accession>
<evidence type="ECO:0000259" key="1">
    <source>
        <dbReference type="PROSITE" id="PS51725"/>
    </source>
</evidence>
<dbReference type="PANTHER" id="PTHR33336">
    <property type="entry name" value="QUINOL MONOOXYGENASE YGIN-RELATED"/>
    <property type="match status" value="1"/>
</dbReference>
<dbReference type="InterPro" id="IPR050744">
    <property type="entry name" value="AI-2_Isomerase_LsrG"/>
</dbReference>
<dbReference type="PANTHER" id="PTHR33336:SF15">
    <property type="entry name" value="ABM DOMAIN-CONTAINING PROTEIN"/>
    <property type="match status" value="1"/>
</dbReference>
<dbReference type="Proteomes" id="UP000037712">
    <property type="component" value="Unassembled WGS sequence"/>
</dbReference>
<dbReference type="InterPro" id="IPR011008">
    <property type="entry name" value="Dimeric_a/b-barrel"/>
</dbReference>
<organism evidence="2 3">
    <name type="scientific">Rhodococcus rhodochrous KG-21</name>
    <dbReference type="NCBI Taxonomy" id="1441923"/>
    <lineage>
        <taxon>Bacteria</taxon>
        <taxon>Bacillati</taxon>
        <taxon>Actinomycetota</taxon>
        <taxon>Actinomycetes</taxon>
        <taxon>Mycobacteriales</taxon>
        <taxon>Nocardiaceae</taxon>
        <taxon>Rhodococcus</taxon>
    </lineage>
</organism>
<gene>
    <name evidence="2" type="ORF">Z051_00675</name>
</gene>
<name>A0A0M8PTA0_RHORH</name>
<evidence type="ECO:0000313" key="2">
    <source>
        <dbReference type="EMBL" id="KOS58128.1"/>
    </source>
</evidence>
<comment type="caution">
    <text evidence="2">The sequence shown here is derived from an EMBL/GenBank/DDBJ whole genome shotgun (WGS) entry which is preliminary data.</text>
</comment>
<dbReference type="EMBL" id="AZYO01000001">
    <property type="protein sequence ID" value="KOS58128.1"/>
    <property type="molecule type" value="Genomic_DNA"/>
</dbReference>
<keyword evidence="2" id="KW-0560">Oxidoreductase</keyword>
<dbReference type="SUPFAM" id="SSF54909">
    <property type="entry name" value="Dimeric alpha+beta barrel"/>
    <property type="match status" value="1"/>
</dbReference>
<dbReference type="InterPro" id="IPR007138">
    <property type="entry name" value="ABM_dom"/>
</dbReference>
<keyword evidence="2" id="KW-0503">Monooxygenase</keyword>
<dbReference type="PATRIC" id="fig|1441923.3.peg.144"/>
<proteinExistence type="predicted"/>
<dbReference type="AlphaFoldDB" id="A0A0M8PTA0"/>
<dbReference type="Pfam" id="PF03992">
    <property type="entry name" value="ABM"/>
    <property type="match status" value="1"/>
</dbReference>
<evidence type="ECO:0000313" key="3">
    <source>
        <dbReference type="Proteomes" id="UP000037712"/>
    </source>
</evidence>
<reference evidence="3" key="2">
    <citation type="submission" date="2015-01" db="EMBL/GenBank/DDBJ databases">
        <title>Draft genome sequence of potential hydrocarbon metabolising strain of Rhodococcus rhodochrous.</title>
        <authorList>
            <person name="Aggarwal R.K."/>
            <person name="Dawar C."/>
        </authorList>
    </citation>
    <scope>NUCLEOTIDE SEQUENCE [LARGE SCALE GENOMIC DNA]</scope>
    <source>
        <strain evidence="3">KG-21</strain>
    </source>
</reference>
<dbReference type="Gene3D" id="3.30.70.100">
    <property type="match status" value="1"/>
</dbReference>
<dbReference type="PROSITE" id="PS51725">
    <property type="entry name" value="ABM"/>
    <property type="match status" value="1"/>
</dbReference>
<reference evidence="2 3" key="1">
    <citation type="journal article" date="2015" name="Genome Announc.">
        <title>Draft Genome Sequence of Rhodococcus rhodochrous Strain KG-21, a Soil Isolate from Oil Fields of Krishna-Godavari Basin, India.</title>
        <authorList>
            <person name="Dawar C."/>
            <person name="Aggarwal R.K."/>
        </authorList>
    </citation>
    <scope>NUCLEOTIDE SEQUENCE [LARGE SCALE GENOMIC DNA]</scope>
    <source>
        <strain evidence="2 3">KG-21</strain>
    </source>
</reference>